<dbReference type="CDD" id="cd00112">
    <property type="entry name" value="LDLa"/>
    <property type="match status" value="4"/>
</dbReference>
<dbReference type="Pfam" id="PF00089">
    <property type="entry name" value="Trypsin"/>
    <property type="match status" value="1"/>
</dbReference>
<evidence type="ECO:0000313" key="9">
    <source>
        <dbReference type="Proteomes" id="UP001642540"/>
    </source>
</evidence>
<evidence type="ECO:0000256" key="6">
    <source>
        <dbReference type="SAM" id="SignalP"/>
    </source>
</evidence>
<feature type="disulfide bond" evidence="3">
    <location>
        <begin position="728"/>
        <end position="743"/>
    </location>
</feature>
<dbReference type="CDD" id="cd00190">
    <property type="entry name" value="Tryp_SPc"/>
    <property type="match status" value="1"/>
</dbReference>
<feature type="region of interest" description="Disordered" evidence="5">
    <location>
        <begin position="321"/>
        <end position="368"/>
    </location>
</feature>
<dbReference type="Gene3D" id="4.10.400.10">
    <property type="entry name" value="Low-density Lipoprotein Receptor"/>
    <property type="match status" value="3"/>
</dbReference>
<proteinExistence type="predicted"/>
<dbReference type="PROSITE" id="PS00134">
    <property type="entry name" value="TRYPSIN_HIS"/>
    <property type="match status" value="1"/>
</dbReference>
<evidence type="ECO:0000259" key="7">
    <source>
        <dbReference type="PROSITE" id="PS50240"/>
    </source>
</evidence>
<evidence type="ECO:0000313" key="8">
    <source>
        <dbReference type="EMBL" id="CAL8129598.1"/>
    </source>
</evidence>
<dbReference type="InterPro" id="IPR033116">
    <property type="entry name" value="TRYPSIN_SER"/>
</dbReference>
<feature type="domain" description="Peptidase S1" evidence="7">
    <location>
        <begin position="372"/>
        <end position="582"/>
    </location>
</feature>
<dbReference type="Proteomes" id="UP001642540">
    <property type="component" value="Unassembled WGS sequence"/>
</dbReference>
<dbReference type="PRINTS" id="PR00261">
    <property type="entry name" value="LDLRECEPTOR"/>
</dbReference>
<feature type="disulfide bond" evidence="3">
    <location>
        <begin position="110"/>
        <end position="125"/>
    </location>
</feature>
<dbReference type="SMART" id="SM00020">
    <property type="entry name" value="Tryp_SPc"/>
    <property type="match status" value="1"/>
</dbReference>
<dbReference type="PANTHER" id="PTHR24252:SF27">
    <property type="entry name" value="TRANSMEMBRANE PROTEASE SERINE 3-LIKE"/>
    <property type="match status" value="1"/>
</dbReference>
<dbReference type="SUPFAM" id="SSF50494">
    <property type="entry name" value="Trypsin-like serine proteases"/>
    <property type="match status" value="1"/>
</dbReference>
<keyword evidence="9" id="KW-1185">Reference proteome</keyword>
<evidence type="ECO:0000256" key="1">
    <source>
        <dbReference type="ARBA" id="ARBA00023157"/>
    </source>
</evidence>
<dbReference type="InterPro" id="IPR009003">
    <property type="entry name" value="Peptidase_S1_PA"/>
</dbReference>
<feature type="disulfide bond" evidence="3">
    <location>
        <begin position="181"/>
        <end position="196"/>
    </location>
</feature>
<accession>A0ABP1RKN0</accession>
<keyword evidence="6" id="KW-0732">Signal</keyword>
<keyword evidence="4" id="KW-0645">Protease</keyword>
<name>A0ABP1RKN0_9HEXA</name>
<feature type="signal peptide" evidence="6">
    <location>
        <begin position="1"/>
        <end position="25"/>
    </location>
</feature>
<feature type="region of interest" description="Disordered" evidence="5">
    <location>
        <begin position="53"/>
        <end position="78"/>
    </location>
</feature>
<dbReference type="InterPro" id="IPR018114">
    <property type="entry name" value="TRYPSIN_HIS"/>
</dbReference>
<reference evidence="8 9" key="1">
    <citation type="submission" date="2024-08" db="EMBL/GenBank/DDBJ databases">
        <authorList>
            <person name="Cucini C."/>
            <person name="Frati F."/>
        </authorList>
    </citation>
    <scope>NUCLEOTIDE SEQUENCE [LARGE SCALE GENOMIC DNA]</scope>
</reference>
<keyword evidence="4" id="KW-0720">Serine protease</keyword>
<dbReference type="Pfam" id="PF00057">
    <property type="entry name" value="Ldl_recept_a"/>
    <property type="match status" value="2"/>
</dbReference>
<dbReference type="InterPro" id="IPR043504">
    <property type="entry name" value="Peptidase_S1_PA_chymotrypsin"/>
</dbReference>
<dbReference type="PROSITE" id="PS50068">
    <property type="entry name" value="LDLRA_2"/>
    <property type="match status" value="3"/>
</dbReference>
<evidence type="ECO:0000256" key="2">
    <source>
        <dbReference type="ARBA" id="ARBA00023180"/>
    </source>
</evidence>
<keyword evidence="4" id="KW-0378">Hydrolase</keyword>
<keyword evidence="2" id="KW-0325">Glycoprotein</keyword>
<feature type="disulfide bond" evidence="3">
    <location>
        <begin position="98"/>
        <end position="116"/>
    </location>
</feature>
<evidence type="ECO:0000256" key="4">
    <source>
        <dbReference type="RuleBase" id="RU363034"/>
    </source>
</evidence>
<dbReference type="InterPro" id="IPR001254">
    <property type="entry name" value="Trypsin_dom"/>
</dbReference>
<dbReference type="PROSITE" id="PS00135">
    <property type="entry name" value="TRYPSIN_SER"/>
    <property type="match status" value="1"/>
</dbReference>
<evidence type="ECO:0000256" key="3">
    <source>
        <dbReference type="PROSITE-ProRule" id="PRU00124"/>
    </source>
</evidence>
<protein>
    <recommendedName>
        <fullName evidence="7">Peptidase S1 domain-containing protein</fullName>
    </recommendedName>
</protein>
<gene>
    <name evidence="8" type="ORF">ODALV1_LOCUS23316</name>
</gene>
<dbReference type="EMBL" id="CAXLJM020000078">
    <property type="protein sequence ID" value="CAL8129598.1"/>
    <property type="molecule type" value="Genomic_DNA"/>
</dbReference>
<dbReference type="Gene3D" id="2.40.10.10">
    <property type="entry name" value="Trypsin-like serine proteases"/>
    <property type="match status" value="1"/>
</dbReference>
<feature type="chain" id="PRO_5047396896" description="Peptidase S1 domain-containing protein" evidence="6">
    <location>
        <begin position="26"/>
        <end position="887"/>
    </location>
</feature>
<dbReference type="InterPro" id="IPR002172">
    <property type="entry name" value="LDrepeatLR_classA_rpt"/>
</dbReference>
<dbReference type="PANTHER" id="PTHR24252">
    <property type="entry name" value="ACROSIN-RELATED"/>
    <property type="match status" value="1"/>
</dbReference>
<sequence length="887" mass="99350">MELKLLNICLPLLVFCMCFSDGAWALRPLPSRSMFHDVANGASWRINQGPSGAVGLSEQPFPNYSARSSRDSGGTKRDTNYWNYKPSSYGYPACTQYCDDGACMQKGYRCDGYAQCWDGSDEKGCACRDVIDENKLCDHYKDCPDGKDEEDCVYGCQSNQFTCDTHNTGSKVKCIDKSLRCDGNFDCPYKNDEKGCYRMVDLYEESRGVRSQGVLQKLVDNSWHTVCKTSSSSHYIQTFAMKACQEVNGNYEGAIKINTVILSTIKSKMSKQQYQDLKYLRLGETESKFTVLGACASDQAYQIECPTPQCGGMGNIQRTRRKRAVKADDVEPDDVDVEEDEESELDMEDIEDMDLDDLDNENEEDDGDKQMIVGGYATEELQWPFLVGIFKDGEFYCGGSIINERWVLTAAHCCHGYDKHVYEVQAGMTRRLSWSPYEQTRMVEQIFVHDSYDSKIFANDIALYKLDKPLYMSKYVTPACLPSGSEDDPHGGQMCKVAGWGDLQESGYGPDHMQEVELPVLDKCLETFTRDTHQICAGYNEGGKDACQGDSGGPFLCTNYAGRPMAYTRVSAYIDWIHGIINGDYSQYNNHQRPQKCTEKCIKPGGECLFYEDKCNGQVDCLGAYDEIGCTHAVTRSKDNYGFGEQPLPYLVNYPRQQQRAAITMPRNVYHSPSQSRMASRSRIYRPFPILPRAARQGRRVQCSSDEFQCQPLDANNLSNCIAINQVCDGANDCAENVDEAKCLALTKDFSQPLDTSKITKGEVKGYVMARSQGLDWHPLVIETWDLEMGHALCSNVMENGKLNSLEIIQLTDLAQRQPFNSLLDATIVKSNNGNIILNQGQAQKINSANSKTTSLSDISKMQLTPGNIDSINFQLAFVKCAPNQSE</sequence>
<evidence type="ECO:0000256" key="5">
    <source>
        <dbReference type="SAM" id="MobiDB-lite"/>
    </source>
</evidence>
<dbReference type="SMART" id="SM00192">
    <property type="entry name" value="LDLa"/>
    <property type="match status" value="5"/>
</dbReference>
<comment type="caution">
    <text evidence="3">Lacks conserved residue(s) required for the propagation of feature annotation.</text>
</comment>
<organism evidence="8 9">
    <name type="scientific">Orchesella dallaii</name>
    <dbReference type="NCBI Taxonomy" id="48710"/>
    <lineage>
        <taxon>Eukaryota</taxon>
        <taxon>Metazoa</taxon>
        <taxon>Ecdysozoa</taxon>
        <taxon>Arthropoda</taxon>
        <taxon>Hexapoda</taxon>
        <taxon>Collembola</taxon>
        <taxon>Entomobryomorpha</taxon>
        <taxon>Entomobryoidea</taxon>
        <taxon>Orchesellidae</taxon>
        <taxon>Orchesellinae</taxon>
        <taxon>Orchesella</taxon>
    </lineage>
</organism>
<dbReference type="PROSITE" id="PS50240">
    <property type="entry name" value="TRYPSIN_DOM"/>
    <property type="match status" value="1"/>
</dbReference>
<dbReference type="SUPFAM" id="SSF57424">
    <property type="entry name" value="LDL receptor-like module"/>
    <property type="match status" value="3"/>
</dbReference>
<feature type="compositionally biased region" description="Basic and acidic residues" evidence="5">
    <location>
        <begin position="68"/>
        <end position="78"/>
    </location>
</feature>
<comment type="caution">
    <text evidence="8">The sequence shown here is derived from an EMBL/GenBank/DDBJ whole genome shotgun (WGS) entry which is preliminary data.</text>
</comment>
<dbReference type="InterPro" id="IPR036055">
    <property type="entry name" value="LDL_receptor-like_sf"/>
</dbReference>
<feature type="compositionally biased region" description="Acidic residues" evidence="5">
    <location>
        <begin position="330"/>
        <end position="367"/>
    </location>
</feature>
<keyword evidence="1 3" id="KW-1015">Disulfide bond</keyword>